<feature type="transmembrane region" description="Helical" evidence="1">
    <location>
        <begin position="12"/>
        <end position="32"/>
    </location>
</feature>
<dbReference type="GeneTree" id="ENSGT00990000211545"/>
<organism evidence="2 3">
    <name type="scientific">Oncorhynchus tshawytscha</name>
    <name type="common">Chinook salmon</name>
    <name type="synonym">Salmo tshawytscha</name>
    <dbReference type="NCBI Taxonomy" id="74940"/>
    <lineage>
        <taxon>Eukaryota</taxon>
        <taxon>Metazoa</taxon>
        <taxon>Chordata</taxon>
        <taxon>Craniata</taxon>
        <taxon>Vertebrata</taxon>
        <taxon>Euteleostomi</taxon>
        <taxon>Actinopterygii</taxon>
        <taxon>Neopterygii</taxon>
        <taxon>Teleostei</taxon>
        <taxon>Protacanthopterygii</taxon>
        <taxon>Salmoniformes</taxon>
        <taxon>Salmonidae</taxon>
        <taxon>Salmoninae</taxon>
        <taxon>Oncorhynchus</taxon>
    </lineage>
</organism>
<name>A0AAZ3RM43_ONCTS</name>
<reference evidence="2" key="3">
    <citation type="submission" date="2025-09" db="UniProtKB">
        <authorList>
            <consortium name="Ensembl"/>
        </authorList>
    </citation>
    <scope>IDENTIFICATION</scope>
</reference>
<dbReference type="GO" id="GO:0003676">
    <property type="term" value="F:nucleic acid binding"/>
    <property type="evidence" value="ECO:0007669"/>
    <property type="project" value="InterPro"/>
</dbReference>
<dbReference type="InterPro" id="IPR036397">
    <property type="entry name" value="RNaseH_sf"/>
</dbReference>
<keyword evidence="3" id="KW-1185">Reference proteome</keyword>
<keyword evidence="1" id="KW-0472">Membrane</keyword>
<keyword evidence="1" id="KW-1133">Transmembrane helix</keyword>
<reference evidence="2" key="2">
    <citation type="submission" date="2025-08" db="UniProtKB">
        <authorList>
            <consortium name="Ensembl"/>
        </authorList>
    </citation>
    <scope>IDENTIFICATION</scope>
</reference>
<sequence length="116" mass="13538">MFGANTTHHLLPLFIFSSMVVVASCYGYASFFRIKRNGIELSTGKILEENLVQSAFQQTLRDKFNFQQDNNLKYKAKYTLELLTKTTFNVPEWPGYSFDLNRLGNLWHYLKMAVQQ</sequence>
<accession>A0AAZ3RM43</accession>
<dbReference type="AlphaFoldDB" id="A0AAZ3RM43"/>
<dbReference type="Ensembl" id="ENSOTST00005165022.1">
    <property type="protein sequence ID" value="ENSOTSP00005141019.1"/>
    <property type="gene ID" value="ENSOTSG00005061214.1"/>
</dbReference>
<dbReference type="Gene3D" id="3.30.420.10">
    <property type="entry name" value="Ribonuclease H-like superfamily/Ribonuclease H"/>
    <property type="match status" value="1"/>
</dbReference>
<evidence type="ECO:0000313" key="2">
    <source>
        <dbReference type="Ensembl" id="ENSOTSP00005141019.1"/>
    </source>
</evidence>
<evidence type="ECO:0000313" key="3">
    <source>
        <dbReference type="Proteomes" id="UP000694402"/>
    </source>
</evidence>
<proteinExistence type="predicted"/>
<protein>
    <submittedName>
        <fullName evidence="2">Uncharacterized protein</fullName>
    </submittedName>
</protein>
<keyword evidence="1" id="KW-0812">Transmembrane</keyword>
<evidence type="ECO:0000256" key="1">
    <source>
        <dbReference type="SAM" id="Phobius"/>
    </source>
</evidence>
<reference evidence="3" key="1">
    <citation type="journal article" date="2018" name="PLoS ONE">
        <title>Chinook salmon (Oncorhynchus tshawytscha) genome and transcriptome.</title>
        <authorList>
            <person name="Christensen K.A."/>
            <person name="Leong J.S."/>
            <person name="Sakhrani D."/>
            <person name="Biagi C.A."/>
            <person name="Minkley D.R."/>
            <person name="Withler R.E."/>
            <person name="Rondeau E.B."/>
            <person name="Koop B.F."/>
            <person name="Devlin R.H."/>
        </authorList>
    </citation>
    <scope>NUCLEOTIDE SEQUENCE [LARGE SCALE GENOMIC DNA]</scope>
</reference>
<dbReference type="Proteomes" id="UP000694402">
    <property type="component" value="Unassembled WGS sequence"/>
</dbReference>